<evidence type="ECO:0000313" key="3">
    <source>
        <dbReference type="Proteomes" id="UP000800097"/>
    </source>
</evidence>
<dbReference type="InterPro" id="IPR050317">
    <property type="entry name" value="Plant_Fungal_Acyltransferase"/>
</dbReference>
<dbReference type="Pfam" id="PF02458">
    <property type="entry name" value="Transferase"/>
    <property type="match status" value="1"/>
</dbReference>
<sequence>MALVFPVTEYEAAIEELQKALEKTCQQLPYLKGKVIDKGLEQRKESYIVWEEGASSPHFQERVAPEGLPSYKQLQFDRTPFPPSLWVTPPVSPEGTPGLGATYTRIEGGLVVCIVTYHKVVDGIGYSHLLRVLADNARGKPSQGPDPDEISHRRARILGGNAEVSEQVRKLDFESLLERHPEYTLRSRRAVGGVVPLGPKIGPQYGTNKVFAISGQKVDAVKAALLGRLPPQALTVNNILTALIWTTITYIRKTRSSNPVVAKTSKMDFPISARRVVGPSLLDPPFMGNAICYGITELPFDDIAFIPTEETIGRLLPIINAIANAGAHINADHVAELVRISDLNPDLSDIMPSWLFDYGPGDMHFISWAQVDIYDLDFGDRLGNPRYMRSAFLEMDGLVCQLPRRRVKEGQGEKEVFEVSFVLKAEDLQRLERSEYWQSWLVQDRLNGTA</sequence>
<dbReference type="PANTHER" id="PTHR31642:SF310">
    <property type="entry name" value="FATTY ALCOHOL:CAFFEOYL-COA ACYLTRANSFERASE"/>
    <property type="match status" value="1"/>
</dbReference>
<dbReference type="GO" id="GO:0044550">
    <property type="term" value="P:secondary metabolite biosynthetic process"/>
    <property type="evidence" value="ECO:0007669"/>
    <property type="project" value="TreeGrafter"/>
</dbReference>
<reference evidence="2" key="1">
    <citation type="journal article" date="2020" name="Stud. Mycol.">
        <title>101 Dothideomycetes genomes: a test case for predicting lifestyles and emergence of pathogens.</title>
        <authorList>
            <person name="Haridas S."/>
            <person name="Albert R."/>
            <person name="Binder M."/>
            <person name="Bloem J."/>
            <person name="Labutti K."/>
            <person name="Salamov A."/>
            <person name="Andreopoulos B."/>
            <person name="Baker S."/>
            <person name="Barry K."/>
            <person name="Bills G."/>
            <person name="Bluhm B."/>
            <person name="Cannon C."/>
            <person name="Castanera R."/>
            <person name="Culley D."/>
            <person name="Daum C."/>
            <person name="Ezra D."/>
            <person name="Gonzalez J."/>
            <person name="Henrissat B."/>
            <person name="Kuo A."/>
            <person name="Liang C."/>
            <person name="Lipzen A."/>
            <person name="Lutzoni F."/>
            <person name="Magnuson J."/>
            <person name="Mondo S."/>
            <person name="Nolan M."/>
            <person name="Ohm R."/>
            <person name="Pangilinan J."/>
            <person name="Park H.-J."/>
            <person name="Ramirez L."/>
            <person name="Alfaro M."/>
            <person name="Sun H."/>
            <person name="Tritt A."/>
            <person name="Yoshinaga Y."/>
            <person name="Zwiers L.-H."/>
            <person name="Turgeon B."/>
            <person name="Goodwin S."/>
            <person name="Spatafora J."/>
            <person name="Crous P."/>
            <person name="Grigoriev I."/>
        </authorList>
    </citation>
    <scope>NUCLEOTIDE SEQUENCE</scope>
    <source>
        <strain evidence="2">CBS 379.55</strain>
    </source>
</reference>
<protein>
    <submittedName>
        <fullName evidence="2">Uncharacterized protein</fullName>
    </submittedName>
</protein>
<evidence type="ECO:0000256" key="1">
    <source>
        <dbReference type="ARBA" id="ARBA00022679"/>
    </source>
</evidence>
<keyword evidence="3" id="KW-1185">Reference proteome</keyword>
<dbReference type="InterPro" id="IPR023213">
    <property type="entry name" value="CAT-like_dom_sf"/>
</dbReference>
<accession>A0A6A6JQE6</accession>
<name>A0A6A6JQE6_WESOR</name>
<dbReference type="AlphaFoldDB" id="A0A6A6JQE6"/>
<keyword evidence="1" id="KW-0808">Transferase</keyword>
<dbReference type="RefSeq" id="XP_033656390.1">
    <property type="nucleotide sequence ID" value="XM_033797847.1"/>
</dbReference>
<dbReference type="OrthoDB" id="1862401at2759"/>
<evidence type="ECO:0000313" key="2">
    <source>
        <dbReference type="EMBL" id="KAF2278851.1"/>
    </source>
</evidence>
<dbReference type="PANTHER" id="PTHR31642">
    <property type="entry name" value="TRICHOTHECENE 3-O-ACETYLTRANSFERASE"/>
    <property type="match status" value="1"/>
</dbReference>
<dbReference type="Gene3D" id="3.30.559.10">
    <property type="entry name" value="Chloramphenicol acetyltransferase-like domain"/>
    <property type="match status" value="2"/>
</dbReference>
<organism evidence="2 3">
    <name type="scientific">Westerdykella ornata</name>
    <dbReference type="NCBI Taxonomy" id="318751"/>
    <lineage>
        <taxon>Eukaryota</taxon>
        <taxon>Fungi</taxon>
        <taxon>Dikarya</taxon>
        <taxon>Ascomycota</taxon>
        <taxon>Pezizomycotina</taxon>
        <taxon>Dothideomycetes</taxon>
        <taxon>Pleosporomycetidae</taxon>
        <taxon>Pleosporales</taxon>
        <taxon>Sporormiaceae</taxon>
        <taxon>Westerdykella</taxon>
    </lineage>
</organism>
<dbReference type="EMBL" id="ML986487">
    <property type="protein sequence ID" value="KAF2278851.1"/>
    <property type="molecule type" value="Genomic_DNA"/>
</dbReference>
<gene>
    <name evidence="2" type="ORF">EI97DRAFT_431099</name>
</gene>
<proteinExistence type="predicted"/>
<dbReference type="Proteomes" id="UP000800097">
    <property type="component" value="Unassembled WGS sequence"/>
</dbReference>
<dbReference type="GeneID" id="54551022"/>
<dbReference type="GO" id="GO:0016747">
    <property type="term" value="F:acyltransferase activity, transferring groups other than amino-acyl groups"/>
    <property type="evidence" value="ECO:0007669"/>
    <property type="project" value="TreeGrafter"/>
</dbReference>